<evidence type="ECO:0000313" key="2">
    <source>
        <dbReference type="EMBL" id="CDW39274.1"/>
    </source>
</evidence>
<sequence length="148" mass="16794">MNGPRSFLSIGLGVICYLIAGAFGSLPYNIREEQGSDSNGLPYSAMGSPYQNVRHSNIFTDISNSNNEKNNLEEGIETLSPKVNDLMNSVGSMYSNEYRQSPFSIFTHNWPYFRLNRPKKHDYLVRAVKRGSERLSPRADHDFLVRTI</sequence>
<keyword evidence="1" id="KW-0472">Membrane</keyword>
<protein>
    <submittedName>
        <fullName evidence="2">Uncharacterized protein</fullName>
    </submittedName>
</protein>
<dbReference type="AlphaFoldDB" id="A0A0K2ULX3"/>
<organism evidence="2">
    <name type="scientific">Lepeophtheirus salmonis</name>
    <name type="common">Salmon louse</name>
    <name type="synonym">Caligus salmonis</name>
    <dbReference type="NCBI Taxonomy" id="72036"/>
    <lineage>
        <taxon>Eukaryota</taxon>
        <taxon>Metazoa</taxon>
        <taxon>Ecdysozoa</taxon>
        <taxon>Arthropoda</taxon>
        <taxon>Crustacea</taxon>
        <taxon>Multicrustacea</taxon>
        <taxon>Hexanauplia</taxon>
        <taxon>Copepoda</taxon>
        <taxon>Siphonostomatoida</taxon>
        <taxon>Caligidae</taxon>
        <taxon>Lepeophtheirus</taxon>
    </lineage>
</organism>
<reference evidence="2" key="1">
    <citation type="submission" date="2014-05" db="EMBL/GenBank/DDBJ databases">
        <authorList>
            <person name="Chronopoulou M."/>
        </authorList>
    </citation>
    <scope>NUCLEOTIDE SEQUENCE</scope>
    <source>
        <tissue evidence="2">Whole organism</tissue>
    </source>
</reference>
<accession>A0A0K2ULX3</accession>
<keyword evidence="1" id="KW-1133">Transmembrane helix</keyword>
<keyword evidence="1" id="KW-0812">Transmembrane</keyword>
<evidence type="ECO:0000256" key="1">
    <source>
        <dbReference type="SAM" id="Phobius"/>
    </source>
</evidence>
<proteinExistence type="predicted"/>
<feature type="transmembrane region" description="Helical" evidence="1">
    <location>
        <begin position="6"/>
        <end position="26"/>
    </location>
</feature>
<name>A0A0K2ULX3_LEPSM</name>
<dbReference type="EMBL" id="HACA01021913">
    <property type="protein sequence ID" value="CDW39274.1"/>
    <property type="molecule type" value="Transcribed_RNA"/>
</dbReference>